<dbReference type="NCBIfam" id="TIGR01901">
    <property type="entry name" value="adhes_NPXG"/>
    <property type="match status" value="1"/>
</dbReference>
<dbReference type="RefSeq" id="WP_194198681.1">
    <property type="nucleotide sequence ID" value="NZ_CP045226.1"/>
</dbReference>
<evidence type="ECO:0000256" key="1">
    <source>
        <dbReference type="SAM" id="SignalP"/>
    </source>
</evidence>
<keyword evidence="1" id="KW-0732">Signal</keyword>
<dbReference type="InterPro" id="IPR008638">
    <property type="entry name" value="FhaB/CdiA-like_TPS"/>
</dbReference>
<dbReference type="SMART" id="SM00912">
    <property type="entry name" value="Haemagg_act"/>
    <property type="match status" value="1"/>
</dbReference>
<sequence length="875" mass="89322">MFSQSLFYQWWQLRLASLLALVAAIAGANESALAQIVPDNTLGQESSVVISSPNLDQINGGAIRGANLFHSFKEFNVKEGGRAIFRNPPGIENIISRVTGGNRSEIFGRLGVLSSANLFLINPNGIIFGPNAQLNIGGSFLATTANAIGFDEQGLFSASVPNSPPVLTVNPSALLFNQIAKSITNQSTTGLQLAANQSLLLVGGDVNLEGGKLSVLNGRVELGGLAGEGTVGLNIDDKNLRLSFPDNVALADVSLTKGATVQTSFERGVGSQLGTGNIQVQGRRVTIADGSKILANNTGAEPGGTLTVRASELVEVLGASSLLAETYGVETGGNLTIDTGKLIIRDGSKIAAGTFNSGQGGTVTVRASDSVELSGTDANGANFSRIITQTDGAGNAGLVSIETGQLIVQGGAQVSTASAKTSSGQGGLLLVKASDSVQLIGTSTSADNPIPSGLFALGEGSGKPGDLTIETRSFIVRDGARASASNLGSAQSGGTLSLTASELVQLIGTSANGQVRSGLLVGSTGTGSAGELIIKTEKLQVLDGAFVSARTVGEGRGGSVMVNASNSIELNGTSADRQMPSLLTTQTTGVGDAGNLTIETGQLTIKNGAQITSSSTGIGRAGDSKVQASSLSLDQGSITSQTTSGNGGNINLSIKDLLLLRRGSEISTTAGTDQKGGDGGNITINAPNGFIVANPAENSDISANAFTGIGGRVDIKANGIYGIEFRESPTLLSDITASSEFGTQGTVELNTPDIDPNNGLVELPTIPVETKVAQGCYSPGYAQNRFVIAGRGGLPPNPKDIITPDAVQVDWVTLNPNIDNRKSPSVSLNPIKPTPEPIVEATGWVFNAKGELVFTADAPTKPHESWQSPISCRAS</sequence>
<protein>
    <submittedName>
        <fullName evidence="3">S-layer family protein</fullName>
    </submittedName>
</protein>
<dbReference type="InterPro" id="IPR011050">
    <property type="entry name" value="Pectin_lyase_fold/virulence"/>
</dbReference>
<dbReference type="Proteomes" id="UP000326678">
    <property type="component" value="Chromosome Gxm1"/>
</dbReference>
<organism evidence="3 4">
    <name type="scientific">Nostoc sphaeroides CCNUC1</name>
    <dbReference type="NCBI Taxonomy" id="2653204"/>
    <lineage>
        <taxon>Bacteria</taxon>
        <taxon>Bacillati</taxon>
        <taxon>Cyanobacteriota</taxon>
        <taxon>Cyanophyceae</taxon>
        <taxon>Nostocales</taxon>
        <taxon>Nostocaceae</taxon>
        <taxon>Nostoc</taxon>
    </lineage>
</organism>
<dbReference type="AlphaFoldDB" id="A0A5P8W8M8"/>
<dbReference type="SUPFAM" id="SSF51126">
    <property type="entry name" value="Pectin lyase-like"/>
    <property type="match status" value="3"/>
</dbReference>
<keyword evidence="4" id="KW-1185">Reference proteome</keyword>
<evidence type="ECO:0000259" key="2">
    <source>
        <dbReference type="SMART" id="SM00912"/>
    </source>
</evidence>
<reference evidence="3 4" key="1">
    <citation type="submission" date="2019-10" db="EMBL/GenBank/DDBJ databases">
        <title>Genomic and transcriptomic insights into the perfect genentic adaptation of a filamentous nitrogen-fixing cyanobacterium to rice fields.</title>
        <authorList>
            <person name="Chen Z."/>
        </authorList>
    </citation>
    <scope>NUCLEOTIDE SEQUENCE [LARGE SCALE GENOMIC DNA]</scope>
    <source>
        <strain evidence="3">CCNUC1</strain>
    </source>
</reference>
<dbReference type="Pfam" id="PF05860">
    <property type="entry name" value="TPS"/>
    <property type="match status" value="1"/>
</dbReference>
<dbReference type="InterPro" id="IPR012334">
    <property type="entry name" value="Pectin_lyas_fold"/>
</dbReference>
<dbReference type="EMBL" id="CP045226">
    <property type="protein sequence ID" value="QFS49133.1"/>
    <property type="molecule type" value="Genomic_DNA"/>
</dbReference>
<feature type="chain" id="PRO_5024951179" evidence="1">
    <location>
        <begin position="29"/>
        <end position="875"/>
    </location>
</feature>
<evidence type="ECO:0000313" key="4">
    <source>
        <dbReference type="Proteomes" id="UP000326678"/>
    </source>
</evidence>
<feature type="domain" description="Filamentous haemagglutinin FhaB/tRNA nuclease CdiA-like TPS" evidence="2">
    <location>
        <begin position="39"/>
        <end position="151"/>
    </location>
</feature>
<feature type="signal peptide" evidence="1">
    <location>
        <begin position="1"/>
        <end position="28"/>
    </location>
</feature>
<dbReference type="KEGG" id="nsh:GXM_06627"/>
<evidence type="ECO:0000313" key="3">
    <source>
        <dbReference type="EMBL" id="QFS49133.1"/>
    </source>
</evidence>
<dbReference type="Gene3D" id="2.160.20.10">
    <property type="entry name" value="Single-stranded right-handed beta-helix, Pectin lyase-like"/>
    <property type="match status" value="2"/>
</dbReference>
<gene>
    <name evidence="3" type="ORF">GXM_06627</name>
</gene>
<accession>A0A5P8W8M8</accession>
<name>A0A5P8W8M8_9NOSO</name>
<proteinExistence type="predicted"/>